<proteinExistence type="predicted"/>
<dbReference type="EMBL" id="JACHBR010000002">
    <property type="protein sequence ID" value="MBB5630213.1"/>
    <property type="molecule type" value="Genomic_DNA"/>
</dbReference>
<organism evidence="2 3">
    <name type="scientific">Sphaerisporangium krabiense</name>
    <dbReference type="NCBI Taxonomy" id="763782"/>
    <lineage>
        <taxon>Bacteria</taxon>
        <taxon>Bacillati</taxon>
        <taxon>Actinomycetota</taxon>
        <taxon>Actinomycetes</taxon>
        <taxon>Streptosporangiales</taxon>
        <taxon>Streptosporangiaceae</taxon>
        <taxon>Sphaerisporangium</taxon>
    </lineage>
</organism>
<sequence>MRNRTSEDGRVITVLRAAGATGSLLFFGFWHVFYSAWTGYSLARPGWPQAVAGIPGLLLSLAAGLIAVASSRWIMGWRIRSWWLLVALIYPLIRFVMIGLSTTPSVLP</sequence>
<evidence type="ECO:0000313" key="2">
    <source>
        <dbReference type="EMBL" id="MBB5630213.1"/>
    </source>
</evidence>
<feature type="transmembrane region" description="Helical" evidence="1">
    <location>
        <begin position="12"/>
        <end position="34"/>
    </location>
</feature>
<dbReference type="Proteomes" id="UP000588112">
    <property type="component" value="Unassembled WGS sequence"/>
</dbReference>
<keyword evidence="3" id="KW-1185">Reference proteome</keyword>
<name>A0A7W8ZA48_9ACTN</name>
<dbReference type="AlphaFoldDB" id="A0A7W8ZA48"/>
<feature type="transmembrane region" description="Helical" evidence="1">
    <location>
        <begin position="46"/>
        <end position="69"/>
    </location>
</feature>
<evidence type="ECO:0000313" key="3">
    <source>
        <dbReference type="Proteomes" id="UP000588112"/>
    </source>
</evidence>
<protein>
    <submittedName>
        <fullName evidence="2">Uncharacterized protein</fullName>
    </submittedName>
</protein>
<keyword evidence="1" id="KW-0472">Membrane</keyword>
<accession>A0A7W8ZA48</accession>
<comment type="caution">
    <text evidence="2">The sequence shown here is derived from an EMBL/GenBank/DDBJ whole genome shotgun (WGS) entry which is preliminary data.</text>
</comment>
<keyword evidence="1" id="KW-1133">Transmembrane helix</keyword>
<gene>
    <name evidence="2" type="ORF">BJ981_005977</name>
</gene>
<reference evidence="2 3" key="1">
    <citation type="submission" date="2020-08" db="EMBL/GenBank/DDBJ databases">
        <title>Sequencing the genomes of 1000 actinobacteria strains.</title>
        <authorList>
            <person name="Klenk H.-P."/>
        </authorList>
    </citation>
    <scope>NUCLEOTIDE SEQUENCE [LARGE SCALE GENOMIC DNA]</scope>
    <source>
        <strain evidence="2 3">DSM 45790</strain>
    </source>
</reference>
<evidence type="ECO:0000256" key="1">
    <source>
        <dbReference type="SAM" id="Phobius"/>
    </source>
</evidence>
<dbReference type="RefSeq" id="WP_184616712.1">
    <property type="nucleotide sequence ID" value="NZ_BOOS01000083.1"/>
</dbReference>
<keyword evidence="1" id="KW-0812">Transmembrane</keyword>
<feature type="transmembrane region" description="Helical" evidence="1">
    <location>
        <begin position="81"/>
        <end position="100"/>
    </location>
</feature>